<sequence>MGEVVLRTADERIAIISEVALLEIASCSYSPIAGVGRTDNYAAEASGGSGSCVERPLAVVTGVERGCRC</sequence>
<keyword evidence="1" id="KW-0675">Receptor</keyword>
<comment type="caution">
    <text evidence="1">The sequence shown here is derived from an EMBL/GenBank/DDBJ whole genome shotgun (WGS) entry which is preliminary data.</text>
</comment>
<reference evidence="1" key="2">
    <citation type="submission" date="2023-04" db="EMBL/GenBank/DDBJ databases">
        <authorList>
            <person name="Bruccoleri R.E."/>
            <person name="Oakeley E.J."/>
            <person name="Faust A.-M."/>
            <person name="Dessus-Babus S."/>
            <person name="Altorfer M."/>
            <person name="Burckhardt D."/>
            <person name="Oertli M."/>
            <person name="Naumann U."/>
            <person name="Petersen F."/>
            <person name="Wong J."/>
        </authorList>
    </citation>
    <scope>NUCLEOTIDE SEQUENCE</scope>
    <source>
        <strain evidence="1">GSM-AAB239-AS_SAM_17_03QT</strain>
        <tissue evidence="1">Leaf</tissue>
    </source>
</reference>
<dbReference type="GO" id="GO:0016301">
    <property type="term" value="F:kinase activity"/>
    <property type="evidence" value="ECO:0007669"/>
    <property type="project" value="UniProtKB-KW"/>
</dbReference>
<dbReference type="AlphaFoldDB" id="A0AAX6I8P2"/>
<reference evidence="1" key="1">
    <citation type="journal article" date="2023" name="GigaByte">
        <title>Genome assembly of the bearded iris, Iris pallida Lam.</title>
        <authorList>
            <person name="Bruccoleri R.E."/>
            <person name="Oakeley E.J."/>
            <person name="Faust A.M.E."/>
            <person name="Altorfer M."/>
            <person name="Dessus-Babus S."/>
            <person name="Burckhardt D."/>
            <person name="Oertli M."/>
            <person name="Naumann U."/>
            <person name="Petersen F."/>
            <person name="Wong J."/>
        </authorList>
    </citation>
    <scope>NUCLEOTIDE SEQUENCE</scope>
    <source>
        <strain evidence="1">GSM-AAB239-AS_SAM_17_03QT</strain>
    </source>
</reference>
<evidence type="ECO:0000313" key="1">
    <source>
        <dbReference type="EMBL" id="KAJ6849592.1"/>
    </source>
</evidence>
<organism evidence="1 2">
    <name type="scientific">Iris pallida</name>
    <name type="common">Sweet iris</name>
    <dbReference type="NCBI Taxonomy" id="29817"/>
    <lineage>
        <taxon>Eukaryota</taxon>
        <taxon>Viridiplantae</taxon>
        <taxon>Streptophyta</taxon>
        <taxon>Embryophyta</taxon>
        <taxon>Tracheophyta</taxon>
        <taxon>Spermatophyta</taxon>
        <taxon>Magnoliopsida</taxon>
        <taxon>Liliopsida</taxon>
        <taxon>Asparagales</taxon>
        <taxon>Iridaceae</taxon>
        <taxon>Iridoideae</taxon>
        <taxon>Irideae</taxon>
        <taxon>Iris</taxon>
    </lineage>
</organism>
<gene>
    <name evidence="1" type="ORF">M6B38_267760</name>
</gene>
<proteinExistence type="predicted"/>
<keyword evidence="1" id="KW-0418">Kinase</keyword>
<dbReference type="Proteomes" id="UP001140949">
    <property type="component" value="Unassembled WGS sequence"/>
</dbReference>
<evidence type="ECO:0000313" key="2">
    <source>
        <dbReference type="Proteomes" id="UP001140949"/>
    </source>
</evidence>
<dbReference type="EMBL" id="JANAVB010003400">
    <property type="protein sequence ID" value="KAJ6849592.1"/>
    <property type="molecule type" value="Genomic_DNA"/>
</dbReference>
<name>A0AAX6I8P2_IRIPA</name>
<protein>
    <submittedName>
        <fullName evidence="1">Proline-rich receptor-like protein kinase PERK9</fullName>
    </submittedName>
</protein>
<keyword evidence="1" id="KW-0808">Transferase</keyword>
<keyword evidence="2" id="KW-1185">Reference proteome</keyword>
<accession>A0AAX6I8P2</accession>